<gene>
    <name evidence="1" type="ORF">EZS28_036923</name>
</gene>
<sequence>MGVFDDWMKGMNYTIEDIMNKKLLFTYTEFMTWLTRTKKKKAIISKTSCINTKHNAFSHIWNIISLRNCIEFQYTCNFKPPDQLSKI</sequence>
<name>A0A5J4UCB3_9EUKA</name>
<dbReference type="AlphaFoldDB" id="A0A5J4UCB3"/>
<dbReference type="Proteomes" id="UP000324800">
    <property type="component" value="Unassembled WGS sequence"/>
</dbReference>
<accession>A0A5J4UCB3</accession>
<proteinExistence type="predicted"/>
<protein>
    <submittedName>
        <fullName evidence="1">Uncharacterized protein</fullName>
    </submittedName>
</protein>
<reference evidence="1 2" key="1">
    <citation type="submission" date="2019-03" db="EMBL/GenBank/DDBJ databases">
        <title>Single cell metagenomics reveals metabolic interactions within the superorganism composed of flagellate Streblomastix strix and complex community of Bacteroidetes bacteria on its surface.</title>
        <authorList>
            <person name="Treitli S.C."/>
            <person name="Kolisko M."/>
            <person name="Husnik F."/>
            <person name="Keeling P."/>
            <person name="Hampl V."/>
        </authorList>
    </citation>
    <scope>NUCLEOTIDE SEQUENCE [LARGE SCALE GENOMIC DNA]</scope>
    <source>
        <strain evidence="1">ST1C</strain>
    </source>
</reference>
<dbReference type="EMBL" id="SNRW01018219">
    <property type="protein sequence ID" value="KAA6367551.1"/>
    <property type="molecule type" value="Genomic_DNA"/>
</dbReference>
<evidence type="ECO:0000313" key="1">
    <source>
        <dbReference type="EMBL" id="KAA6367551.1"/>
    </source>
</evidence>
<comment type="caution">
    <text evidence="1">The sequence shown here is derived from an EMBL/GenBank/DDBJ whole genome shotgun (WGS) entry which is preliminary data.</text>
</comment>
<organism evidence="1 2">
    <name type="scientific">Streblomastix strix</name>
    <dbReference type="NCBI Taxonomy" id="222440"/>
    <lineage>
        <taxon>Eukaryota</taxon>
        <taxon>Metamonada</taxon>
        <taxon>Preaxostyla</taxon>
        <taxon>Oxymonadida</taxon>
        <taxon>Streblomastigidae</taxon>
        <taxon>Streblomastix</taxon>
    </lineage>
</organism>
<evidence type="ECO:0000313" key="2">
    <source>
        <dbReference type="Proteomes" id="UP000324800"/>
    </source>
</evidence>